<organism evidence="1">
    <name type="scientific">marine metagenome</name>
    <dbReference type="NCBI Taxonomy" id="408172"/>
    <lineage>
        <taxon>unclassified sequences</taxon>
        <taxon>metagenomes</taxon>
        <taxon>ecological metagenomes</taxon>
    </lineage>
</organism>
<gene>
    <name evidence="1" type="ORF">METZ01_LOCUS273683</name>
</gene>
<sequence length="34" mass="3885">PVASGPYVAHIETAHGERIVKLYVVQRNQVVQYY</sequence>
<dbReference type="EMBL" id="UINC01079124">
    <property type="protein sequence ID" value="SVC20829.1"/>
    <property type="molecule type" value="Genomic_DNA"/>
</dbReference>
<accession>A0A382K9F6</accession>
<feature type="non-terminal residue" evidence="1">
    <location>
        <position position="1"/>
    </location>
</feature>
<dbReference type="AlphaFoldDB" id="A0A382K9F6"/>
<protein>
    <submittedName>
        <fullName evidence="1">Uncharacterized protein</fullName>
    </submittedName>
</protein>
<proteinExistence type="predicted"/>
<evidence type="ECO:0000313" key="1">
    <source>
        <dbReference type="EMBL" id="SVC20829.1"/>
    </source>
</evidence>
<reference evidence="1" key="1">
    <citation type="submission" date="2018-05" db="EMBL/GenBank/DDBJ databases">
        <authorList>
            <person name="Lanie J.A."/>
            <person name="Ng W.-L."/>
            <person name="Kazmierczak K.M."/>
            <person name="Andrzejewski T.M."/>
            <person name="Davidsen T.M."/>
            <person name="Wayne K.J."/>
            <person name="Tettelin H."/>
            <person name="Glass J.I."/>
            <person name="Rusch D."/>
            <person name="Podicherti R."/>
            <person name="Tsui H.-C.T."/>
            <person name="Winkler M.E."/>
        </authorList>
    </citation>
    <scope>NUCLEOTIDE SEQUENCE</scope>
</reference>
<name>A0A382K9F6_9ZZZZ</name>